<dbReference type="PANTHER" id="PTHR16222:SF23">
    <property type="entry name" value="INACTIVE ADP-RIBOSYLTRANSFERASE ARH2"/>
    <property type="match status" value="1"/>
</dbReference>
<reference evidence="4" key="2">
    <citation type="submission" date="2025-09" db="UniProtKB">
        <authorList>
            <consortium name="Ensembl"/>
        </authorList>
    </citation>
    <scope>IDENTIFICATION</scope>
</reference>
<dbReference type="InParanoid" id="A0A674BXJ8"/>
<evidence type="ECO:0000256" key="2">
    <source>
        <dbReference type="PIRSR" id="PIRSR605502-1"/>
    </source>
</evidence>
<dbReference type="PANTHER" id="PTHR16222">
    <property type="entry name" value="ADP-RIBOSYLGLYCOHYDROLASE"/>
    <property type="match status" value="1"/>
</dbReference>
<keyword evidence="2" id="KW-0460">Magnesium</keyword>
<comment type="cofactor">
    <cofactor evidence="2">
        <name>Mg(2+)</name>
        <dbReference type="ChEBI" id="CHEBI:18420"/>
    </cofactor>
    <text evidence="2">Binds 2 magnesium ions per subunit.</text>
</comment>
<evidence type="ECO:0000313" key="5">
    <source>
        <dbReference type="Proteomes" id="UP000472277"/>
    </source>
</evidence>
<feature type="binding site" evidence="2">
    <location>
        <position position="56"/>
    </location>
    <ligand>
        <name>Mg(2+)</name>
        <dbReference type="ChEBI" id="CHEBI:18420"/>
        <label>1</label>
    </ligand>
</feature>
<dbReference type="GeneTree" id="ENSGT00530000063627"/>
<dbReference type="GO" id="GO:0046872">
    <property type="term" value="F:metal ion binding"/>
    <property type="evidence" value="ECO:0007669"/>
    <property type="project" value="UniProtKB-KW"/>
</dbReference>
<protein>
    <submittedName>
        <fullName evidence="4">Uncharacterized LOC115179488</fullName>
    </submittedName>
</protein>
<reference evidence="4" key="1">
    <citation type="submission" date="2025-08" db="UniProtKB">
        <authorList>
            <consortium name="Ensembl"/>
        </authorList>
    </citation>
    <scope>IDENTIFICATION</scope>
</reference>
<organism evidence="4 5">
    <name type="scientific">Salmo trutta</name>
    <name type="common">Brown trout</name>
    <dbReference type="NCBI Taxonomy" id="8032"/>
    <lineage>
        <taxon>Eukaryota</taxon>
        <taxon>Metazoa</taxon>
        <taxon>Chordata</taxon>
        <taxon>Craniata</taxon>
        <taxon>Vertebrata</taxon>
        <taxon>Euteleostomi</taxon>
        <taxon>Actinopterygii</taxon>
        <taxon>Neopterygii</taxon>
        <taxon>Teleostei</taxon>
        <taxon>Protacanthopterygii</taxon>
        <taxon>Salmoniformes</taxon>
        <taxon>Salmonidae</taxon>
        <taxon>Salmoninae</taxon>
        <taxon>Salmo</taxon>
    </lineage>
</organism>
<dbReference type="InterPro" id="IPR036705">
    <property type="entry name" value="Ribosyl_crysJ1_sf"/>
</dbReference>
<gene>
    <name evidence="4" type="primary">grtp1a</name>
</gene>
<evidence type="ECO:0000256" key="1">
    <source>
        <dbReference type="ARBA" id="ARBA00010702"/>
    </source>
</evidence>
<proteinExistence type="inferred from homology"/>
<feature type="region of interest" description="Disordered" evidence="3">
    <location>
        <begin position="973"/>
        <end position="1066"/>
    </location>
</feature>
<dbReference type="InterPro" id="IPR005502">
    <property type="entry name" value="Ribosyl_crysJ1"/>
</dbReference>
<dbReference type="Proteomes" id="UP000472277">
    <property type="component" value="Chromosome 39"/>
</dbReference>
<feature type="region of interest" description="Disordered" evidence="3">
    <location>
        <begin position="479"/>
        <end position="508"/>
    </location>
</feature>
<evidence type="ECO:0000313" key="4">
    <source>
        <dbReference type="Ensembl" id="ENSSTUP00000075863.1"/>
    </source>
</evidence>
<name>A0A674BXJ8_SALTR</name>
<dbReference type="AlphaFoldDB" id="A0A674BXJ8"/>
<sequence>MEKFQAGMVLAGVGDALGYRKGRWESCPSGPQIQKELASLGGLGALKLDPDNWPLSDGALMHMTTAEALITDYWCLEDLYRELVRVYVEAMASLQGRPPDPATVEGCAHLKPNNFLLAWHTPFNEKGSGFGAATKAMCVGMKYWQPERLDNLVEVSIETGRMTHNHPTGFLGSLTTALFASYAVQGKPLVTWGRDLMKVIPKAEEYCKKTIRHMAEYQEKWFYFEAKWQFYLEERGVEEEGQNKPLFPDTYNAEETDKVYKRWSSEGRAGRRGHDAPMIAYDALLASGSDWTQLCHRAMFHGGESSATGLIAGCLYGLLFGLSQVPEGLHQDVDRRTRLEELGAELYKAASAERSTEKAERAANAGPSGLIVDTSALRRLVWDRTTRPELRGVLESLLHYLTQDLPSRSPTMRPPERLGLEVSVGLEVPQFSRCGGRPAGSDVSRRLSSFQLLQAKFLRNTPNPPLTHRREVGALALSSRGGGGGGCGSQSHGRETPSGQVEGCIPKTGRGVRKGNTVKDVLARFAAATQKERGGATQGGGASKRPRPIGKGQLLSAIMDKFETMAMVQRGSDVSCLKKSSSPGTSSPGKVKGLVKELVSRQEEEGQQCLGQLGQPIKGQSSVKQQVKSKGWGQQRKENPSGVQEGDRVSEKTVAGLKDSPQNRKGRNWNQKVKGQPVVNKQIRGPGSDQEAEGQIQDSIKEVEVWGANQQVKTLGMSQQVETLGMNQQVETLGMNQQVETLGMNQQVETLGMNQQVETLGMNQQVETLGMNQQVETLGMNQQVETLGMNQQVKTLGMNQQVETLGMKQQVETLGMNQQVEIQGMNQEQIVSSGQRLEGHGSEFDKQLKVQSENIEVVVQASHQENQDPDQDSDVEVSGQEVKVQVTGQELKVQVLGQELSYGQVELLCSAAVVQWSPPAPQVGIPEVEALQSGYLATLLPCPPVWALASSVDPPAQKYSGLGSKTRTLEGSHLSYPWRKQYMDPPQPRSTQRGQPRYPIPRRAHGSESEPSELGQALNTSLSPPPSESTTPDVMTSVPTTPDLDLCFLPSAPTTSNQEPRPHEAKQEVNVPMALQSGEGEVTCQEGEGQGSAVMSHKDDVITMRGSSVAEPERLQTEKQERPKYRTLNYGDPSAKLIYKPKIIRFTDTFHF</sequence>
<dbReference type="Ensembl" id="ENSSTUT00000080636.1">
    <property type="protein sequence ID" value="ENSSTUP00000075863.1"/>
    <property type="gene ID" value="ENSSTUG00000033300.1"/>
</dbReference>
<dbReference type="Pfam" id="PF03747">
    <property type="entry name" value="ADP_ribosyl_GH"/>
    <property type="match status" value="1"/>
</dbReference>
<dbReference type="SUPFAM" id="SSF101478">
    <property type="entry name" value="ADP-ribosylglycohydrolase"/>
    <property type="match status" value="1"/>
</dbReference>
<dbReference type="InterPro" id="IPR050792">
    <property type="entry name" value="ADP-ribosylglycohydrolase"/>
</dbReference>
<dbReference type="Gene3D" id="1.10.4080.10">
    <property type="entry name" value="ADP-ribosylation/Crystallin J1"/>
    <property type="match status" value="1"/>
</dbReference>
<feature type="compositionally biased region" description="Basic and acidic residues" evidence="3">
    <location>
        <begin position="635"/>
        <end position="651"/>
    </location>
</feature>
<evidence type="ECO:0000256" key="3">
    <source>
        <dbReference type="SAM" id="MobiDB-lite"/>
    </source>
</evidence>
<keyword evidence="5" id="KW-1185">Reference proteome</keyword>
<feature type="compositionally biased region" description="Polar residues" evidence="3">
    <location>
        <begin position="618"/>
        <end position="628"/>
    </location>
</feature>
<keyword evidence="2" id="KW-0479">Metal-binding</keyword>
<feature type="binding site" evidence="2">
    <location>
        <position position="57"/>
    </location>
    <ligand>
        <name>Mg(2+)</name>
        <dbReference type="ChEBI" id="CHEBI:18420"/>
        <label>1</label>
    </ligand>
</feature>
<dbReference type="FunFam" id="1.10.4080.10:FF:000002">
    <property type="entry name" value="ADP-ribosylarginine hydrolase isoform X1"/>
    <property type="match status" value="1"/>
</dbReference>
<accession>A0A674BXJ8</accession>
<feature type="region of interest" description="Disordered" evidence="3">
    <location>
        <begin position="529"/>
        <end position="550"/>
    </location>
</feature>
<comment type="similarity">
    <text evidence="1">Belongs to the ADP-ribosylglycohydrolase family.</text>
</comment>
<feature type="region of interest" description="Disordered" evidence="3">
    <location>
        <begin position="612"/>
        <end position="669"/>
    </location>
</feature>